<dbReference type="EMBL" id="GBXM01021979">
    <property type="protein sequence ID" value="JAH86598.1"/>
    <property type="molecule type" value="Transcribed_RNA"/>
</dbReference>
<reference evidence="1" key="2">
    <citation type="journal article" date="2015" name="Fish Shellfish Immunol.">
        <title>Early steps in the European eel (Anguilla anguilla)-Vibrio vulnificus interaction in the gills: Role of the RtxA13 toxin.</title>
        <authorList>
            <person name="Callol A."/>
            <person name="Pajuelo D."/>
            <person name="Ebbesson L."/>
            <person name="Teles M."/>
            <person name="MacKenzie S."/>
            <person name="Amaro C."/>
        </authorList>
    </citation>
    <scope>NUCLEOTIDE SEQUENCE</scope>
</reference>
<protein>
    <submittedName>
        <fullName evidence="1">Uncharacterized protein</fullName>
    </submittedName>
</protein>
<accession>A0A0E9WAT0</accession>
<proteinExistence type="predicted"/>
<evidence type="ECO:0000313" key="1">
    <source>
        <dbReference type="EMBL" id="JAH86598.1"/>
    </source>
</evidence>
<reference evidence="1" key="1">
    <citation type="submission" date="2014-11" db="EMBL/GenBank/DDBJ databases">
        <authorList>
            <person name="Amaro Gonzalez C."/>
        </authorList>
    </citation>
    <scope>NUCLEOTIDE SEQUENCE</scope>
</reference>
<organism evidence="1">
    <name type="scientific">Anguilla anguilla</name>
    <name type="common">European freshwater eel</name>
    <name type="synonym">Muraena anguilla</name>
    <dbReference type="NCBI Taxonomy" id="7936"/>
    <lineage>
        <taxon>Eukaryota</taxon>
        <taxon>Metazoa</taxon>
        <taxon>Chordata</taxon>
        <taxon>Craniata</taxon>
        <taxon>Vertebrata</taxon>
        <taxon>Euteleostomi</taxon>
        <taxon>Actinopterygii</taxon>
        <taxon>Neopterygii</taxon>
        <taxon>Teleostei</taxon>
        <taxon>Anguilliformes</taxon>
        <taxon>Anguillidae</taxon>
        <taxon>Anguilla</taxon>
    </lineage>
</organism>
<dbReference type="AlphaFoldDB" id="A0A0E9WAT0"/>
<sequence>MLQTYMCFTLTPRSCPSLPALAQSGFNTRPWGSSTH</sequence>
<name>A0A0E9WAT0_ANGAN</name>